<accession>A0ABW7PQN4</accession>
<protein>
    <recommendedName>
        <fullName evidence="7">DNA ligase B</fullName>
        <ecNumber evidence="7">6.5.1.2</ecNumber>
    </recommendedName>
    <alternativeName>
        <fullName evidence="7">Polydeoxyribonucleotide synthase [NAD(+)] B</fullName>
    </alternativeName>
</protein>
<keyword evidence="1 7" id="KW-0436">Ligase</keyword>
<feature type="region of interest" description="Disordered" evidence="8">
    <location>
        <begin position="575"/>
        <end position="601"/>
    </location>
</feature>
<keyword evidence="3 7" id="KW-0227">DNA damage</keyword>
<keyword evidence="9" id="KW-0732">Signal</keyword>
<evidence type="ECO:0000256" key="2">
    <source>
        <dbReference type="ARBA" id="ARBA00022705"/>
    </source>
</evidence>
<dbReference type="InterPro" id="IPR004150">
    <property type="entry name" value="NAD_DNA_ligase_OB"/>
</dbReference>
<dbReference type="PROSITE" id="PS01055">
    <property type="entry name" value="DNA_LIGASE_N1"/>
    <property type="match status" value="1"/>
</dbReference>
<keyword evidence="2 7" id="KW-0235">DNA replication</keyword>
<feature type="compositionally biased region" description="Basic and acidic residues" evidence="8">
    <location>
        <begin position="583"/>
        <end position="601"/>
    </location>
</feature>
<evidence type="ECO:0000256" key="7">
    <source>
        <dbReference type="HAMAP-Rule" id="MF_01587"/>
    </source>
</evidence>
<dbReference type="Pfam" id="PF03120">
    <property type="entry name" value="OB_DNA_ligase"/>
    <property type="match status" value="1"/>
</dbReference>
<feature type="domain" description="NAD-dependent DNA ligase N-terminal" evidence="10">
    <location>
        <begin position="30"/>
        <end position="427"/>
    </location>
</feature>
<feature type="active site" description="N6-AMP-lysine intermediate" evidence="7">
    <location>
        <position position="126"/>
    </location>
</feature>
<dbReference type="Gene3D" id="2.40.50.140">
    <property type="entry name" value="Nucleic acid-binding proteins"/>
    <property type="match status" value="1"/>
</dbReference>
<dbReference type="Gene3D" id="1.10.287.610">
    <property type="entry name" value="Helix hairpin bin"/>
    <property type="match status" value="1"/>
</dbReference>
<evidence type="ECO:0000256" key="3">
    <source>
        <dbReference type="ARBA" id="ARBA00022763"/>
    </source>
</evidence>
<keyword evidence="5 7" id="KW-0234">DNA repair</keyword>
<feature type="chain" id="PRO_5047149362" description="DNA ligase B" evidence="9">
    <location>
        <begin position="22"/>
        <end position="601"/>
    </location>
</feature>
<comment type="caution">
    <text evidence="11">The sequence shown here is derived from an EMBL/GenBank/DDBJ whole genome shotgun (WGS) entry which is preliminary data.</text>
</comment>
<keyword evidence="12" id="KW-1185">Reference proteome</keyword>
<evidence type="ECO:0000313" key="12">
    <source>
        <dbReference type="Proteomes" id="UP001611251"/>
    </source>
</evidence>
<dbReference type="Pfam" id="PF01653">
    <property type="entry name" value="DNA_ligase_aden"/>
    <property type="match status" value="1"/>
</dbReference>
<evidence type="ECO:0000256" key="5">
    <source>
        <dbReference type="ARBA" id="ARBA00023204"/>
    </source>
</evidence>
<name>A0ABW7PQN4_9GAMM</name>
<comment type="catalytic activity">
    <reaction evidence="6 7">
        <text>NAD(+) + (deoxyribonucleotide)n-3'-hydroxyl + 5'-phospho-(deoxyribonucleotide)m = (deoxyribonucleotide)n+m + AMP + beta-nicotinamide D-nucleotide.</text>
        <dbReference type="EC" id="6.5.1.2"/>
    </reaction>
</comment>
<dbReference type="InterPro" id="IPR012340">
    <property type="entry name" value="NA-bd_OB-fold"/>
</dbReference>
<evidence type="ECO:0000256" key="9">
    <source>
        <dbReference type="SAM" id="SignalP"/>
    </source>
</evidence>
<dbReference type="InterPro" id="IPR013839">
    <property type="entry name" value="DNAligase_adenylation"/>
</dbReference>
<dbReference type="InterPro" id="IPR033136">
    <property type="entry name" value="DNA_ligase_CS"/>
</dbReference>
<dbReference type="InterPro" id="IPR050326">
    <property type="entry name" value="NAD_dep_DNA_ligaseB"/>
</dbReference>
<comment type="function">
    <text evidence="7">Catalyzes the formation of phosphodiester linkages between 5'-phosphoryl and 3'-hydroxyl groups in double-stranded DNA using NAD as a coenzyme and as the energy source for the reaction.</text>
</comment>
<dbReference type="InterPro" id="IPR010994">
    <property type="entry name" value="RuvA_2-like"/>
</dbReference>
<evidence type="ECO:0000256" key="6">
    <source>
        <dbReference type="ARBA" id="ARBA00034005"/>
    </source>
</evidence>
<dbReference type="SUPFAM" id="SSF47781">
    <property type="entry name" value="RuvA domain 2-like"/>
    <property type="match status" value="1"/>
</dbReference>
<evidence type="ECO:0000256" key="1">
    <source>
        <dbReference type="ARBA" id="ARBA00022598"/>
    </source>
</evidence>
<comment type="similarity">
    <text evidence="7">Belongs to the NAD-dependent DNA ligase family. LigB subfamily.</text>
</comment>
<evidence type="ECO:0000259" key="10">
    <source>
        <dbReference type="SMART" id="SM00532"/>
    </source>
</evidence>
<dbReference type="PROSITE" id="PS01056">
    <property type="entry name" value="DNA_LIGASE_N2"/>
    <property type="match status" value="1"/>
</dbReference>
<dbReference type="SUPFAM" id="SSF50249">
    <property type="entry name" value="Nucleic acid-binding proteins"/>
    <property type="match status" value="1"/>
</dbReference>
<proteinExistence type="inferred from homology"/>
<dbReference type="PANTHER" id="PTHR47810">
    <property type="entry name" value="DNA LIGASE"/>
    <property type="match status" value="1"/>
</dbReference>
<dbReference type="EMBL" id="JBGFSN010000001">
    <property type="protein sequence ID" value="MFH8132597.1"/>
    <property type="molecule type" value="Genomic_DNA"/>
</dbReference>
<organism evidence="11 12">
    <name type="scientific">Pantoea osteomyelitidis</name>
    <dbReference type="NCBI Taxonomy" id="3230026"/>
    <lineage>
        <taxon>Bacteria</taxon>
        <taxon>Pseudomonadati</taxon>
        <taxon>Pseudomonadota</taxon>
        <taxon>Gammaproteobacteria</taxon>
        <taxon>Enterobacterales</taxon>
        <taxon>Erwiniaceae</taxon>
        <taxon>Pantoea</taxon>
    </lineage>
</organism>
<sequence length="601" mass="67982">MKGCRCVVVALLMFFTGGAGAVCPAWTPARAEKEITLLQQQLRHWDEAYYRQGKSLITDADYDSLQQRLREWQHCFSPASPAYTAQLPDKGERLHPVAHTGVKKLADKLAVAYWMQGKESLWVQPKVDGLAVTLVYRQGELVSLISRGDGVRGEEWFDKAHDIPAIPQRIHTELPEIILQGELFLQMTDHQQARQGGKNARAQVAGTMMSKIASPLLPALGIFIWAWPDGPQSMPARLEQLAQWGFPLAKQWSREVRDEEEVAEWRDHWFNAALPFATDGVVIHQAQRPAGKNWLPGQGDWAVAWKYQPPVVSSEVVSMDFTVGRTGKVSVVLNLLPVQLDDKTVKRVNLGSVRRWREQDILPGDQVALSLAGQGIPRLERVVWRVADRDYPQPPDENARHMLSCFYASAECREQFLARLSWLSRKAVLDIPGVQRSTWQRLLSTDEITHLFSWLTLRPEQIASASGISLARAKQIWHRFNLTRQQPLRRWISALGIPLPRAALNALEDTCWEALLSRQTADWQRLPGVGAVMAEKVVTHLRDAQTQQLIAFLQQQGIPALPSMLGMGIVENRQTQAEAQRNQTRDEAEQQRDDNHRLMGQ</sequence>
<keyword evidence="4 7" id="KW-0520">NAD</keyword>
<dbReference type="Proteomes" id="UP001611251">
    <property type="component" value="Unassembled WGS sequence"/>
</dbReference>
<gene>
    <name evidence="7 11" type="primary">ligB</name>
    <name evidence="11" type="ORF">ABU178_00135</name>
</gene>
<dbReference type="InterPro" id="IPR013840">
    <property type="entry name" value="DNAligase_N"/>
</dbReference>
<dbReference type="SMART" id="SM00532">
    <property type="entry name" value="LIGANc"/>
    <property type="match status" value="1"/>
</dbReference>
<evidence type="ECO:0000256" key="8">
    <source>
        <dbReference type="SAM" id="MobiDB-lite"/>
    </source>
</evidence>
<dbReference type="HAMAP" id="MF_01587">
    <property type="entry name" value="DNA_ligase_B"/>
    <property type="match status" value="1"/>
</dbReference>
<dbReference type="InterPro" id="IPR020923">
    <property type="entry name" value="DNA_ligase_B"/>
</dbReference>
<evidence type="ECO:0000313" key="11">
    <source>
        <dbReference type="EMBL" id="MFH8132597.1"/>
    </source>
</evidence>
<dbReference type="GO" id="GO:0003911">
    <property type="term" value="F:DNA ligase (NAD+) activity"/>
    <property type="evidence" value="ECO:0007669"/>
    <property type="project" value="UniProtKB-EC"/>
</dbReference>
<dbReference type="InterPro" id="IPR018239">
    <property type="entry name" value="DNA_ligase_AS"/>
</dbReference>
<evidence type="ECO:0000256" key="4">
    <source>
        <dbReference type="ARBA" id="ARBA00023027"/>
    </source>
</evidence>
<feature type="signal peptide" evidence="9">
    <location>
        <begin position="1"/>
        <end position="21"/>
    </location>
</feature>
<reference evidence="11 12" key="1">
    <citation type="submission" date="2024-08" db="EMBL/GenBank/DDBJ databases">
        <title>Pantoea ronii - a newly identified human opportunistic pathogen.</title>
        <authorList>
            <person name="Keidar-Friedman D."/>
            <person name="Sorek N."/>
            <person name="Leshin-Carmel D."/>
            <person name="Tsur A."/>
            <person name="Amsalem M."/>
            <person name="Tolkach D."/>
            <person name="Brosh-Nissimov T."/>
        </authorList>
    </citation>
    <scope>NUCLEOTIDE SEQUENCE [LARGE SCALE GENOMIC DNA]</scope>
    <source>
        <strain evidence="11 12">AA23256</strain>
    </source>
</reference>
<dbReference type="PANTHER" id="PTHR47810:SF1">
    <property type="entry name" value="DNA LIGASE B"/>
    <property type="match status" value="1"/>
</dbReference>
<dbReference type="RefSeq" id="WP_397210783.1">
    <property type="nucleotide sequence ID" value="NZ_JBGFSN010000001.1"/>
</dbReference>
<dbReference type="EC" id="6.5.1.2" evidence="7"/>
<dbReference type="SUPFAM" id="SSF56091">
    <property type="entry name" value="DNA ligase/mRNA capping enzyme, catalytic domain"/>
    <property type="match status" value="1"/>
</dbReference>
<dbReference type="Gene3D" id="1.10.150.20">
    <property type="entry name" value="5' to 3' exonuclease, C-terminal subdomain"/>
    <property type="match status" value="1"/>
</dbReference>
<dbReference type="Gene3D" id="3.30.470.30">
    <property type="entry name" value="DNA ligase/mRNA capping enzyme"/>
    <property type="match status" value="1"/>
</dbReference>
<dbReference type="NCBIfam" id="NF005987">
    <property type="entry name" value="PRK08097.1"/>
    <property type="match status" value="1"/>
</dbReference>